<dbReference type="InterPro" id="IPR027304">
    <property type="entry name" value="Trigger_fact/SurA_dom_sf"/>
</dbReference>
<evidence type="ECO:0000256" key="6">
    <source>
        <dbReference type="ARBA" id="ARBA00022618"/>
    </source>
</evidence>
<dbReference type="GO" id="GO:0044183">
    <property type="term" value="F:protein folding chaperone"/>
    <property type="evidence" value="ECO:0007669"/>
    <property type="project" value="TreeGrafter"/>
</dbReference>
<dbReference type="InterPro" id="IPR036611">
    <property type="entry name" value="Trigger_fac_ribosome-bd_sf"/>
</dbReference>
<dbReference type="SUPFAM" id="SSF109998">
    <property type="entry name" value="Triger factor/SurA peptide-binding domain-like"/>
    <property type="match status" value="1"/>
</dbReference>
<dbReference type="AlphaFoldDB" id="A0A1G8BQU5"/>
<keyword evidence="8 13" id="KW-0143">Chaperone</keyword>
<comment type="catalytic activity">
    <reaction evidence="1 13 14">
        <text>[protein]-peptidylproline (omega=180) = [protein]-peptidylproline (omega=0)</text>
        <dbReference type="Rhea" id="RHEA:16237"/>
        <dbReference type="Rhea" id="RHEA-COMP:10747"/>
        <dbReference type="Rhea" id="RHEA-COMP:10748"/>
        <dbReference type="ChEBI" id="CHEBI:83833"/>
        <dbReference type="ChEBI" id="CHEBI:83834"/>
        <dbReference type="EC" id="5.2.1.8"/>
    </reaction>
</comment>
<feature type="domain" description="PPIase FKBP-type" evidence="18">
    <location>
        <begin position="163"/>
        <end position="245"/>
    </location>
</feature>
<dbReference type="GO" id="GO:0003755">
    <property type="term" value="F:peptidyl-prolyl cis-trans isomerase activity"/>
    <property type="evidence" value="ECO:0007669"/>
    <property type="project" value="UniProtKB-UniRule"/>
</dbReference>
<evidence type="ECO:0000256" key="3">
    <source>
        <dbReference type="ARBA" id="ARBA00013194"/>
    </source>
</evidence>
<proteinExistence type="inferred from homology"/>
<dbReference type="InterPro" id="IPR046357">
    <property type="entry name" value="PPIase_dom_sf"/>
</dbReference>
<dbReference type="PANTHER" id="PTHR30560:SF3">
    <property type="entry name" value="TRIGGER FACTOR-LIKE PROTEIN TIG, CHLOROPLASTIC"/>
    <property type="match status" value="1"/>
</dbReference>
<dbReference type="InterPro" id="IPR001179">
    <property type="entry name" value="PPIase_FKBP_dom"/>
</dbReference>
<keyword evidence="5 13" id="KW-0963">Cytoplasm</keyword>
<dbReference type="InterPro" id="IPR037041">
    <property type="entry name" value="Trigger_fac_C_sf"/>
</dbReference>
<evidence type="ECO:0000256" key="9">
    <source>
        <dbReference type="ARBA" id="ARBA00023235"/>
    </source>
</evidence>
<evidence type="ECO:0000256" key="1">
    <source>
        <dbReference type="ARBA" id="ARBA00000971"/>
    </source>
</evidence>
<dbReference type="GO" id="GO:0043022">
    <property type="term" value="F:ribosome binding"/>
    <property type="evidence" value="ECO:0007669"/>
    <property type="project" value="TreeGrafter"/>
</dbReference>
<evidence type="ECO:0000256" key="4">
    <source>
        <dbReference type="ARBA" id="ARBA00016902"/>
    </source>
</evidence>
<dbReference type="GO" id="GO:0051301">
    <property type="term" value="P:cell division"/>
    <property type="evidence" value="ECO:0007669"/>
    <property type="project" value="UniProtKB-KW"/>
</dbReference>
<reference evidence="19 20" key="1">
    <citation type="submission" date="2016-10" db="EMBL/GenBank/DDBJ databases">
        <authorList>
            <person name="de Groot N.N."/>
        </authorList>
    </citation>
    <scope>NUCLEOTIDE SEQUENCE [LARGE SCALE GENOMIC DNA]</scope>
    <source>
        <strain evidence="19 20">DSM 21632</strain>
    </source>
</reference>
<dbReference type="PROSITE" id="PS50059">
    <property type="entry name" value="FKBP_PPIASE"/>
    <property type="match status" value="1"/>
</dbReference>
<dbReference type="GO" id="GO:0015031">
    <property type="term" value="P:protein transport"/>
    <property type="evidence" value="ECO:0007669"/>
    <property type="project" value="UniProtKB-UniRule"/>
</dbReference>
<dbReference type="NCBIfam" id="TIGR00115">
    <property type="entry name" value="tig"/>
    <property type="match status" value="1"/>
</dbReference>
<feature type="coiled-coil region" evidence="16">
    <location>
        <begin position="131"/>
        <end position="158"/>
    </location>
</feature>
<evidence type="ECO:0000259" key="18">
    <source>
        <dbReference type="PROSITE" id="PS50059"/>
    </source>
</evidence>
<keyword evidence="7 13" id="KW-0697">Rotamase</keyword>
<dbReference type="InterPro" id="IPR008881">
    <property type="entry name" value="Trigger_fac_ribosome-bd_bac"/>
</dbReference>
<comment type="function">
    <text evidence="11 13">Involved in protein export. Acts as a chaperone by maintaining the newly synthesized protein in an open conformation. Functions as a peptidyl-prolyl cis-trans isomerase.</text>
</comment>
<dbReference type="GO" id="GO:0051083">
    <property type="term" value="P:'de novo' cotranslational protein folding"/>
    <property type="evidence" value="ECO:0007669"/>
    <property type="project" value="TreeGrafter"/>
</dbReference>
<evidence type="ECO:0000256" key="2">
    <source>
        <dbReference type="ARBA" id="ARBA00005464"/>
    </source>
</evidence>
<comment type="similarity">
    <text evidence="2 13 15">Belongs to the FKBP-type PPIase family. Tig subfamily.</text>
</comment>
<sequence>MSANWEKQEGNQGVLTVDVESEKFDNALDQAFQKVRKQVNVPGFRKGKVPRKIFEQRFGVEALYQDAVDIILPEAYSQAVEETGIEPVDRPEIDVEQVEKGQNLIFKATVTVKPEVELGEYKGLEVEEYDTTVTEEEVEEALKQLQENQAELVVVEEGTIENGDTVVMDFEGFVDGEAFEGGQAENYSLEIGSGSFIPGFEEQLVGLNPGDETEVNVTFPEEYHSEELAGKEAAFKVKVHDVKRKELPELDDEFAKDADEEVETLEELKKKQEEKLKHDKEHAKEHHERDTVVEKAAENASVDIPEAMISTEMDRMMQEFDQRLQAQGISLDMYYQIAGTDEEGMKEQFKPEAEKRVSMNLTLEAIAEAENVEATDEDAEKELDKMAEMYQRDKEEIRNLLAMQGGTDALKGDLRIQKAIDFLVEESKTVPKKEDSDEEGSDSEE</sequence>
<evidence type="ECO:0000313" key="20">
    <source>
        <dbReference type="Proteomes" id="UP000199163"/>
    </source>
</evidence>
<dbReference type="Pfam" id="PF05697">
    <property type="entry name" value="Trigger_N"/>
    <property type="match status" value="1"/>
</dbReference>
<dbReference type="GO" id="GO:0043335">
    <property type="term" value="P:protein unfolding"/>
    <property type="evidence" value="ECO:0007669"/>
    <property type="project" value="TreeGrafter"/>
</dbReference>
<dbReference type="HAMAP" id="MF_00303">
    <property type="entry name" value="Trigger_factor_Tig"/>
    <property type="match status" value="1"/>
</dbReference>
<evidence type="ECO:0000256" key="5">
    <source>
        <dbReference type="ARBA" id="ARBA00022490"/>
    </source>
</evidence>
<keyword evidence="20" id="KW-1185">Reference proteome</keyword>
<feature type="region of interest" description="Disordered" evidence="17">
    <location>
        <begin position="273"/>
        <end position="293"/>
    </location>
</feature>
<gene>
    <name evidence="13" type="primary">tig</name>
    <name evidence="19" type="ORF">SAMN05192534_104133</name>
</gene>
<feature type="compositionally biased region" description="Basic and acidic residues" evidence="17">
    <location>
        <begin position="426"/>
        <end position="435"/>
    </location>
</feature>
<evidence type="ECO:0000256" key="15">
    <source>
        <dbReference type="RuleBase" id="RU003914"/>
    </source>
</evidence>
<dbReference type="OrthoDB" id="9767721at2"/>
<dbReference type="PIRSF" id="PIRSF003095">
    <property type="entry name" value="Trigger_factor"/>
    <property type="match status" value="1"/>
</dbReference>
<evidence type="ECO:0000256" key="14">
    <source>
        <dbReference type="PROSITE-ProRule" id="PRU00277"/>
    </source>
</evidence>
<comment type="domain">
    <text evidence="13">Consists of 3 domains; the N-terminus binds the ribosome, the middle domain has PPIase activity, while the C-terminus has intrinsic chaperone activity on its own.</text>
</comment>
<keyword evidence="16" id="KW-0175">Coiled coil</keyword>
<organism evidence="19 20">
    <name type="scientific">Alteribacillus persepolensis</name>
    <dbReference type="NCBI Taxonomy" id="568899"/>
    <lineage>
        <taxon>Bacteria</taxon>
        <taxon>Bacillati</taxon>
        <taxon>Bacillota</taxon>
        <taxon>Bacilli</taxon>
        <taxon>Bacillales</taxon>
        <taxon>Bacillaceae</taxon>
        <taxon>Alteribacillus</taxon>
    </lineage>
</organism>
<evidence type="ECO:0000256" key="7">
    <source>
        <dbReference type="ARBA" id="ARBA00023110"/>
    </source>
</evidence>
<dbReference type="FunFam" id="3.10.50.40:FF:000001">
    <property type="entry name" value="Trigger factor"/>
    <property type="match status" value="1"/>
</dbReference>
<evidence type="ECO:0000256" key="8">
    <source>
        <dbReference type="ARBA" id="ARBA00023186"/>
    </source>
</evidence>
<dbReference type="Proteomes" id="UP000199163">
    <property type="component" value="Unassembled WGS sequence"/>
</dbReference>
<accession>A0A1G8BQU5</accession>
<dbReference type="EC" id="5.2.1.8" evidence="3 13"/>
<dbReference type="EMBL" id="FNDK01000004">
    <property type="protein sequence ID" value="SDH35565.1"/>
    <property type="molecule type" value="Genomic_DNA"/>
</dbReference>
<keyword evidence="6 13" id="KW-0132">Cell division</keyword>
<dbReference type="Gene3D" id="1.10.3120.10">
    <property type="entry name" value="Trigger factor, C-terminal domain"/>
    <property type="match status" value="1"/>
</dbReference>
<feature type="coiled-coil region" evidence="16">
    <location>
        <begin position="369"/>
        <end position="403"/>
    </location>
</feature>
<dbReference type="PANTHER" id="PTHR30560">
    <property type="entry name" value="TRIGGER FACTOR CHAPERONE AND PEPTIDYL-PROLYL CIS/TRANS ISOMERASE"/>
    <property type="match status" value="1"/>
</dbReference>
<protein>
    <recommendedName>
        <fullName evidence="4 13">Trigger factor</fullName>
        <shortName evidence="13">TF</shortName>
        <ecNumber evidence="3 13">5.2.1.8</ecNumber>
    </recommendedName>
    <alternativeName>
        <fullName evidence="12 13">PPIase</fullName>
    </alternativeName>
</protein>
<feature type="region of interest" description="Disordered" evidence="17">
    <location>
        <begin position="426"/>
        <end position="445"/>
    </location>
</feature>
<dbReference type="Pfam" id="PF05698">
    <property type="entry name" value="Trigger_C"/>
    <property type="match status" value="1"/>
</dbReference>
<dbReference type="STRING" id="568899.SAMN05192534_104133"/>
<dbReference type="FunFam" id="3.30.70.1050:FF:000002">
    <property type="entry name" value="Trigger factor"/>
    <property type="match status" value="1"/>
</dbReference>
<feature type="compositionally biased region" description="Acidic residues" evidence="17">
    <location>
        <begin position="436"/>
        <end position="445"/>
    </location>
</feature>
<evidence type="ECO:0000313" key="19">
    <source>
        <dbReference type="EMBL" id="SDH35565.1"/>
    </source>
</evidence>
<evidence type="ECO:0000256" key="11">
    <source>
        <dbReference type="ARBA" id="ARBA00024849"/>
    </source>
</evidence>
<dbReference type="InterPro" id="IPR005215">
    <property type="entry name" value="Trig_fac"/>
</dbReference>
<dbReference type="Gene3D" id="3.10.50.40">
    <property type="match status" value="1"/>
</dbReference>
<evidence type="ECO:0000256" key="12">
    <source>
        <dbReference type="ARBA" id="ARBA00029986"/>
    </source>
</evidence>
<evidence type="ECO:0000256" key="16">
    <source>
        <dbReference type="SAM" id="Coils"/>
    </source>
</evidence>
<dbReference type="Pfam" id="PF00254">
    <property type="entry name" value="FKBP_C"/>
    <property type="match status" value="1"/>
</dbReference>
<dbReference type="Gene3D" id="3.30.70.1050">
    <property type="entry name" value="Trigger factor ribosome-binding domain"/>
    <property type="match status" value="1"/>
</dbReference>
<keyword evidence="9 13" id="KW-0413">Isomerase</keyword>
<dbReference type="InterPro" id="IPR008880">
    <property type="entry name" value="Trigger_fac_C"/>
</dbReference>
<dbReference type="SUPFAM" id="SSF54534">
    <property type="entry name" value="FKBP-like"/>
    <property type="match status" value="1"/>
</dbReference>
<name>A0A1G8BQU5_9BACI</name>
<evidence type="ECO:0000256" key="13">
    <source>
        <dbReference type="HAMAP-Rule" id="MF_00303"/>
    </source>
</evidence>
<comment type="subcellular location">
    <subcellularLocation>
        <location evidence="13">Cytoplasm</location>
    </subcellularLocation>
    <text evidence="13">About half TF is bound to the ribosome near the polypeptide exit tunnel while the other half is free in the cytoplasm.</text>
</comment>
<dbReference type="RefSeq" id="WP_091272022.1">
    <property type="nucleotide sequence ID" value="NZ_FNDK01000004.1"/>
</dbReference>
<evidence type="ECO:0000256" key="10">
    <source>
        <dbReference type="ARBA" id="ARBA00023306"/>
    </source>
</evidence>
<dbReference type="GO" id="GO:0005737">
    <property type="term" value="C:cytoplasm"/>
    <property type="evidence" value="ECO:0007669"/>
    <property type="project" value="UniProtKB-SubCell"/>
</dbReference>
<keyword evidence="10 13" id="KW-0131">Cell cycle</keyword>
<evidence type="ECO:0000256" key="17">
    <source>
        <dbReference type="SAM" id="MobiDB-lite"/>
    </source>
</evidence>
<dbReference type="SUPFAM" id="SSF102735">
    <property type="entry name" value="Trigger factor ribosome-binding domain"/>
    <property type="match status" value="1"/>
</dbReference>